<dbReference type="EMBL" id="CP028519">
    <property type="protein sequence ID" value="AVY94649.1"/>
    <property type="molecule type" value="Genomic_DNA"/>
</dbReference>
<name>A0A2S0PB80_9NEIS</name>
<sequence>MDRLVTYVGVIHGLPGPVSIVEQSVARERWLDQGFEVQRECTDYRFDNGVHLRRVVEQDQFPSELACAECWISYEVIGHAPCCQVSPAGKSFDNACREAFWLKYHLA</sequence>
<evidence type="ECO:0000313" key="2">
    <source>
        <dbReference type="Proteomes" id="UP000244173"/>
    </source>
</evidence>
<dbReference type="AlphaFoldDB" id="A0A2S0PB80"/>
<protein>
    <submittedName>
        <fullName evidence="1">Uncharacterized protein</fullName>
    </submittedName>
</protein>
<keyword evidence="2" id="KW-1185">Reference proteome</keyword>
<dbReference type="OrthoDB" id="8605335at2"/>
<reference evidence="1 2" key="1">
    <citation type="submission" date="2018-04" db="EMBL/GenBank/DDBJ databases">
        <title>Denitrifier Microvirgula.</title>
        <authorList>
            <person name="Anderson E."/>
            <person name="Jang J."/>
            <person name="Ishii S."/>
        </authorList>
    </citation>
    <scope>NUCLEOTIDE SEQUENCE [LARGE SCALE GENOMIC DNA]</scope>
    <source>
        <strain evidence="1 2">BE2.4</strain>
    </source>
</reference>
<gene>
    <name evidence="1" type="ORF">DAI18_11830</name>
</gene>
<dbReference type="KEGG" id="maer:DAI18_11830"/>
<dbReference type="RefSeq" id="WP_107889507.1">
    <property type="nucleotide sequence ID" value="NZ_CP028519.1"/>
</dbReference>
<evidence type="ECO:0000313" key="1">
    <source>
        <dbReference type="EMBL" id="AVY94649.1"/>
    </source>
</evidence>
<organism evidence="1 2">
    <name type="scientific">Microvirgula aerodenitrificans</name>
    <dbReference type="NCBI Taxonomy" id="57480"/>
    <lineage>
        <taxon>Bacteria</taxon>
        <taxon>Pseudomonadati</taxon>
        <taxon>Pseudomonadota</taxon>
        <taxon>Betaproteobacteria</taxon>
        <taxon>Neisseriales</taxon>
        <taxon>Aquaspirillaceae</taxon>
        <taxon>Microvirgula</taxon>
    </lineage>
</organism>
<accession>A0A2S0PB80</accession>
<proteinExistence type="predicted"/>
<dbReference type="Proteomes" id="UP000244173">
    <property type="component" value="Chromosome"/>
</dbReference>